<dbReference type="PANTHER" id="PTHR43731:SF14">
    <property type="entry name" value="PRESENILIN-ASSOCIATED RHOMBOID-LIKE PROTEIN, MITOCHONDRIAL"/>
    <property type="match status" value="1"/>
</dbReference>
<comment type="subcellular location">
    <subcellularLocation>
        <location evidence="1">Membrane</location>
        <topology evidence="1">Multi-pass membrane protein</topology>
    </subcellularLocation>
</comment>
<dbReference type="InterPro" id="IPR035952">
    <property type="entry name" value="Rhomboid-like_sf"/>
</dbReference>
<accession>A0A0S4MUH9</accession>
<accession>A0A0P1M4T2</accession>
<feature type="domain" description="Peptidase S54 rhomboid" evidence="8">
    <location>
        <begin position="67"/>
        <end position="211"/>
    </location>
</feature>
<evidence type="ECO:0000256" key="6">
    <source>
        <dbReference type="ARBA" id="ARBA00023136"/>
    </source>
</evidence>
<dbReference type="Pfam" id="PF01694">
    <property type="entry name" value="Rhomboid"/>
    <property type="match status" value="1"/>
</dbReference>
<accession>A0A0N7MZW1</accession>
<feature type="transmembrane region" description="Helical" evidence="7">
    <location>
        <begin position="160"/>
        <end position="180"/>
    </location>
</feature>
<dbReference type="RefSeq" id="WP_234697342.1">
    <property type="nucleotide sequence ID" value="NZ_CZVI01000015.1"/>
</dbReference>
<accession>A0A0P1M3Q4</accession>
<organism evidence="11 12">
    <name type="scientific">Candidatus Kryptonium thompsonii</name>
    <dbReference type="NCBI Taxonomy" id="1633631"/>
    <lineage>
        <taxon>Bacteria</taxon>
        <taxon>Pseudomonadati</taxon>
        <taxon>Candidatus Kryptoniota</taxon>
        <taxon>Candidatus Kryptonium</taxon>
    </lineage>
</organism>
<dbReference type="InterPro" id="IPR050925">
    <property type="entry name" value="Rhomboid_protease_S54"/>
</dbReference>
<dbReference type="STRING" id="1633631.GCA_001442925_00563"/>
<reference evidence="10 13" key="2">
    <citation type="submission" date="2015-11" db="EMBL/GenBank/DDBJ databases">
        <authorList>
            <person name="Varghese N."/>
        </authorList>
    </citation>
    <scope>NUCLEOTIDE SEQUENCE [LARGE SCALE GENOMIC DNA]</scope>
    <source>
        <strain evidence="10 13">JGI-8</strain>
    </source>
</reference>
<proteinExistence type="inferred from homology"/>
<evidence type="ECO:0000256" key="2">
    <source>
        <dbReference type="ARBA" id="ARBA00009045"/>
    </source>
</evidence>
<feature type="transmembrane region" description="Helical" evidence="7">
    <location>
        <begin position="192"/>
        <end position="215"/>
    </location>
</feature>
<dbReference type="Pfam" id="PF20216">
    <property type="entry name" value="DUF6576"/>
    <property type="match status" value="1"/>
</dbReference>
<dbReference type="AlphaFoldDB" id="A0A0P1M3Q4"/>
<accession>A0A0P1M685</accession>
<evidence type="ECO:0000256" key="1">
    <source>
        <dbReference type="ARBA" id="ARBA00004141"/>
    </source>
</evidence>
<dbReference type="SMART" id="SM01160">
    <property type="entry name" value="DUF1751"/>
    <property type="match status" value="1"/>
</dbReference>
<dbReference type="Gene3D" id="1.20.1540.10">
    <property type="entry name" value="Rhomboid-like"/>
    <property type="match status" value="1"/>
</dbReference>
<dbReference type="EMBL" id="FAOP01000003">
    <property type="protein sequence ID" value="CUU02647.1"/>
    <property type="molecule type" value="Genomic_DNA"/>
</dbReference>
<evidence type="ECO:0000256" key="4">
    <source>
        <dbReference type="ARBA" id="ARBA00022801"/>
    </source>
</evidence>
<keyword evidence="6 7" id="KW-0472">Membrane</keyword>
<evidence type="ECO:0000259" key="8">
    <source>
        <dbReference type="Pfam" id="PF01694"/>
    </source>
</evidence>
<keyword evidence="3 7" id="KW-0812">Transmembrane</keyword>
<accession>A0A0N7MRR5</accession>
<evidence type="ECO:0000256" key="5">
    <source>
        <dbReference type="ARBA" id="ARBA00022989"/>
    </source>
</evidence>
<accession>A0A0P1LTW4</accession>
<dbReference type="Proteomes" id="UP000182200">
    <property type="component" value="Unassembled WGS sequence"/>
</dbReference>
<protein>
    <submittedName>
        <fullName evidence="11">Membrane associated serine protease, rhomboid family</fullName>
    </submittedName>
</protein>
<evidence type="ECO:0000313" key="13">
    <source>
        <dbReference type="Proteomes" id="UP000182200"/>
    </source>
</evidence>
<keyword evidence="4" id="KW-0378">Hydrolase</keyword>
<dbReference type="SUPFAM" id="SSF144091">
    <property type="entry name" value="Rhomboid-like"/>
    <property type="match status" value="1"/>
</dbReference>
<reference evidence="11 12" key="1">
    <citation type="submission" date="2015-11" db="EMBL/GenBank/DDBJ databases">
        <authorList>
            <person name="Zhang Y."/>
            <person name="Guo Z."/>
        </authorList>
    </citation>
    <scope>NUCLEOTIDE SEQUENCE [LARGE SCALE GENOMIC DNA]</scope>
    <source>
        <strain evidence="11">JGI-4</strain>
    </source>
</reference>
<dbReference type="PANTHER" id="PTHR43731">
    <property type="entry name" value="RHOMBOID PROTEASE"/>
    <property type="match status" value="1"/>
</dbReference>
<evidence type="ECO:0000313" key="12">
    <source>
        <dbReference type="Proteomes" id="UP000182011"/>
    </source>
</evidence>
<evidence type="ECO:0000313" key="10">
    <source>
        <dbReference type="EMBL" id="CUS88481.1"/>
    </source>
</evidence>
<dbReference type="EMBL" id="CZVI01000015">
    <property type="protein sequence ID" value="CUS88481.1"/>
    <property type="molecule type" value="Genomic_DNA"/>
</dbReference>
<feature type="transmembrane region" description="Helical" evidence="7">
    <location>
        <begin position="20"/>
        <end position="40"/>
    </location>
</feature>
<dbReference type="InterPro" id="IPR046483">
    <property type="entry name" value="DUF6576"/>
</dbReference>
<sequence>MSYRYYRPSFFRGFRFFPSAIKYFIIVNVIVYLLLVFFGLNFRISGIPLYLYVYKFFALNPVGDGFQFWQLVTYMFIHDPKGIFHILFNMLMLWMFGTEIENMWGTKRFLVYYFISGIGAGITHLIFAPLFGQIGPVVGASGAIYGVMIAFAVMFPDRHIFLYFLIPIPARIFVAILVFFDLVMGVFGSDGVAHFAHLGGAVVGFVYIKLMYAGFDLSDFISKIKFPKFKMKRQKRKYLLVDDEIVTQEQIDAILDKISQYGYDSLTEREKKILYEASKKLR</sequence>
<name>A0A0P1M3Q4_9BACT</name>
<evidence type="ECO:0000259" key="9">
    <source>
        <dbReference type="Pfam" id="PF20216"/>
    </source>
</evidence>
<dbReference type="Proteomes" id="UP000182011">
    <property type="component" value="Unassembled WGS sequence"/>
</dbReference>
<dbReference type="GO" id="GO:0016020">
    <property type="term" value="C:membrane"/>
    <property type="evidence" value="ECO:0007669"/>
    <property type="project" value="UniProtKB-SubCell"/>
</dbReference>
<accession>A0A0N7MRZ0</accession>
<dbReference type="GO" id="GO:0004252">
    <property type="term" value="F:serine-type endopeptidase activity"/>
    <property type="evidence" value="ECO:0007669"/>
    <property type="project" value="InterPro"/>
</dbReference>
<keyword evidence="11" id="KW-0645">Protease</keyword>
<feature type="transmembrane region" description="Helical" evidence="7">
    <location>
        <begin position="134"/>
        <end position="153"/>
    </location>
</feature>
<evidence type="ECO:0000256" key="7">
    <source>
        <dbReference type="SAM" id="Phobius"/>
    </source>
</evidence>
<accession>A0A0P1MPR9</accession>
<gene>
    <name evidence="11" type="ORF">JGI4_00563</name>
    <name evidence="10" type="ORF">JGI8_01212</name>
</gene>
<accession>A0A0P1NXM4</accession>
<evidence type="ECO:0000313" key="11">
    <source>
        <dbReference type="EMBL" id="CUU02647.1"/>
    </source>
</evidence>
<comment type="similarity">
    <text evidence="2">Belongs to the peptidase S54 family.</text>
</comment>
<evidence type="ECO:0000256" key="3">
    <source>
        <dbReference type="ARBA" id="ARBA00022692"/>
    </source>
</evidence>
<feature type="transmembrane region" description="Helical" evidence="7">
    <location>
        <begin position="110"/>
        <end position="128"/>
    </location>
</feature>
<keyword evidence="5 7" id="KW-1133">Transmembrane helix</keyword>
<accession>A0A0P1M9R8</accession>
<keyword evidence="13" id="KW-1185">Reference proteome</keyword>
<dbReference type="GO" id="GO:0006508">
    <property type="term" value="P:proteolysis"/>
    <property type="evidence" value="ECO:0007669"/>
    <property type="project" value="UniProtKB-KW"/>
</dbReference>
<accession>A0A0P1LQJ4</accession>
<dbReference type="InterPro" id="IPR022764">
    <property type="entry name" value="Peptidase_S54_rhomboid_dom"/>
</dbReference>
<feature type="domain" description="DUF6576" evidence="9">
    <location>
        <begin position="247"/>
        <end position="280"/>
    </location>
</feature>